<feature type="signal peptide" evidence="4">
    <location>
        <begin position="1"/>
        <end position="23"/>
    </location>
</feature>
<dbReference type="GO" id="GO:0004623">
    <property type="term" value="F:phospholipase A2 activity"/>
    <property type="evidence" value="ECO:0007669"/>
    <property type="project" value="InterPro"/>
</dbReference>
<keyword evidence="2" id="KW-0442">Lipid degradation</keyword>
<evidence type="ECO:0000313" key="6">
    <source>
        <dbReference type="EMBL" id="TRY67069.1"/>
    </source>
</evidence>
<dbReference type="GO" id="GO:0006644">
    <property type="term" value="P:phospholipid metabolic process"/>
    <property type="evidence" value="ECO:0007669"/>
    <property type="project" value="InterPro"/>
</dbReference>
<dbReference type="Proteomes" id="UP000318571">
    <property type="component" value="Chromosome 4"/>
</dbReference>
<dbReference type="OMA" id="CELRSWW"/>
<comment type="cofactor">
    <cofactor evidence="1">
        <name>Ca(2+)</name>
        <dbReference type="ChEBI" id="CHEBI:29108"/>
    </cofactor>
</comment>
<evidence type="ECO:0000256" key="1">
    <source>
        <dbReference type="ARBA" id="ARBA00001913"/>
    </source>
</evidence>
<dbReference type="InterPro" id="IPR016090">
    <property type="entry name" value="PLA2-like_dom"/>
</dbReference>
<dbReference type="SUPFAM" id="SSF48619">
    <property type="entry name" value="Phospholipase A2, PLA2"/>
    <property type="match status" value="1"/>
</dbReference>
<dbReference type="Pfam" id="PF05826">
    <property type="entry name" value="Phospholip_A2_2"/>
    <property type="match status" value="1"/>
</dbReference>
<evidence type="ECO:0000256" key="3">
    <source>
        <dbReference type="ARBA" id="ARBA00023098"/>
    </source>
</evidence>
<feature type="chain" id="PRO_5021833759" description="Phospholipase A2-like central domain-containing protein" evidence="4">
    <location>
        <begin position="24"/>
        <end position="267"/>
    </location>
</feature>
<keyword evidence="4" id="KW-0732">Signal</keyword>
<keyword evidence="7" id="KW-1185">Reference proteome</keyword>
<dbReference type="GO" id="GO:0016042">
    <property type="term" value="P:lipid catabolic process"/>
    <property type="evidence" value="ECO:0007669"/>
    <property type="project" value="UniProtKB-KW"/>
</dbReference>
<comment type="caution">
    <text evidence="6">The sequence shown here is derived from an EMBL/GenBank/DDBJ whole genome shotgun (WGS) entry which is preliminary data.</text>
</comment>
<sequence length="267" mass="31529">MLRMFKFSYFLLLWLLLVTDIECRLEESYVRIQHEPRGLKIVTLMDFERLVNLNLDNEGQLLSCSVEKRNQKAMETFRLEFEERSGGVDIEYKKLVLDVPRYGRECTRFMQKAKRSLPEDSAILRTFKKKLSILRTSYPGTKFCTLGYPRYNTNLEYEDLSAIDICCKEMLRCPIIMSPFEYLFLHLNVYDYHMVSCPCLAKFRECITTLEKEDDNDAKNVRELVFDVLGAKCLELTKVDVCTKYDQWFTTCEEADTEHLLVTKNLE</sequence>
<dbReference type="EMBL" id="VCGU01000011">
    <property type="protein sequence ID" value="TRY67069.1"/>
    <property type="molecule type" value="Genomic_DNA"/>
</dbReference>
<gene>
    <name evidence="6" type="ORF">TCAL_03100</name>
</gene>
<evidence type="ECO:0000259" key="5">
    <source>
        <dbReference type="Pfam" id="PF05826"/>
    </source>
</evidence>
<reference evidence="6 7" key="1">
    <citation type="journal article" date="2018" name="Nat. Ecol. Evol.">
        <title>Genomic signatures of mitonuclear coevolution across populations of Tigriopus californicus.</title>
        <authorList>
            <person name="Barreto F.S."/>
            <person name="Watson E.T."/>
            <person name="Lima T.G."/>
            <person name="Willett C.S."/>
            <person name="Edmands S."/>
            <person name="Li W."/>
            <person name="Burton R.S."/>
        </authorList>
    </citation>
    <scope>NUCLEOTIDE SEQUENCE [LARGE SCALE GENOMIC DNA]</scope>
    <source>
        <strain evidence="6 7">San Diego</strain>
    </source>
</reference>
<evidence type="ECO:0000256" key="4">
    <source>
        <dbReference type="SAM" id="SignalP"/>
    </source>
</evidence>
<dbReference type="PANTHER" id="PTHR12253">
    <property type="entry name" value="RH14732P"/>
    <property type="match status" value="1"/>
</dbReference>
<keyword evidence="3" id="KW-0443">Lipid metabolism</keyword>
<dbReference type="OrthoDB" id="6075074at2759"/>
<proteinExistence type="predicted"/>
<accession>A0A553NNP6</accession>
<name>A0A553NNP6_TIGCA</name>
<feature type="domain" description="Phospholipase A2-like central" evidence="5">
    <location>
        <begin position="138"/>
        <end position="235"/>
    </location>
</feature>
<protein>
    <recommendedName>
        <fullName evidence="5">Phospholipase A2-like central domain-containing protein</fullName>
    </recommendedName>
</protein>
<evidence type="ECO:0000256" key="2">
    <source>
        <dbReference type="ARBA" id="ARBA00022963"/>
    </source>
</evidence>
<dbReference type="InterPro" id="IPR036444">
    <property type="entry name" value="PLipase_A2_dom_sf"/>
</dbReference>
<dbReference type="GO" id="GO:0050482">
    <property type="term" value="P:arachidonate secretion"/>
    <property type="evidence" value="ECO:0007669"/>
    <property type="project" value="InterPro"/>
</dbReference>
<evidence type="ECO:0000313" key="7">
    <source>
        <dbReference type="Proteomes" id="UP000318571"/>
    </source>
</evidence>
<organism evidence="6 7">
    <name type="scientific">Tigriopus californicus</name>
    <name type="common">Marine copepod</name>
    <dbReference type="NCBI Taxonomy" id="6832"/>
    <lineage>
        <taxon>Eukaryota</taxon>
        <taxon>Metazoa</taxon>
        <taxon>Ecdysozoa</taxon>
        <taxon>Arthropoda</taxon>
        <taxon>Crustacea</taxon>
        <taxon>Multicrustacea</taxon>
        <taxon>Hexanauplia</taxon>
        <taxon>Copepoda</taxon>
        <taxon>Harpacticoida</taxon>
        <taxon>Harpacticidae</taxon>
        <taxon>Tigriopus</taxon>
    </lineage>
</organism>
<dbReference type="AlphaFoldDB" id="A0A553NNP6"/>
<dbReference type="Gene3D" id="1.20.90.10">
    <property type="entry name" value="Phospholipase A2 domain"/>
    <property type="match status" value="1"/>
</dbReference>